<keyword evidence="1" id="KW-0472">Membrane</keyword>
<dbReference type="Proteomes" id="UP001375743">
    <property type="component" value="Unassembled WGS sequence"/>
</dbReference>
<accession>A0ABU8XXI5</accession>
<evidence type="ECO:0000313" key="3">
    <source>
        <dbReference type="Proteomes" id="UP001375743"/>
    </source>
</evidence>
<evidence type="ECO:0008006" key="4">
    <source>
        <dbReference type="Google" id="ProtNLM"/>
    </source>
</evidence>
<name>A0ABU8XXI5_9PROT</name>
<reference evidence="2 3" key="1">
    <citation type="submission" date="2024-01" db="EMBL/GenBank/DDBJ databases">
        <title>Multi-omics insights into the function and evolution of sodium benzoate biodegradation pathways in Benzoatithermus flavus gen. nov., sp. nov. from hot spring.</title>
        <authorList>
            <person name="Hu C.-J."/>
            <person name="Li W.-J."/>
        </authorList>
    </citation>
    <scope>NUCLEOTIDE SEQUENCE [LARGE SCALE GENOMIC DNA]</scope>
    <source>
        <strain evidence="2 3">SYSU G07066</strain>
    </source>
</reference>
<feature type="transmembrane region" description="Helical" evidence="1">
    <location>
        <begin position="35"/>
        <end position="52"/>
    </location>
</feature>
<proteinExistence type="predicted"/>
<organism evidence="2 3">
    <name type="scientific">Benzoatithermus flavus</name>
    <dbReference type="NCBI Taxonomy" id="3108223"/>
    <lineage>
        <taxon>Bacteria</taxon>
        <taxon>Pseudomonadati</taxon>
        <taxon>Pseudomonadota</taxon>
        <taxon>Alphaproteobacteria</taxon>
        <taxon>Geminicoccales</taxon>
        <taxon>Geminicoccaceae</taxon>
        <taxon>Benzoatithermus</taxon>
    </lineage>
</organism>
<gene>
    <name evidence="2" type="ORF">U1T56_22485</name>
</gene>
<evidence type="ECO:0000313" key="2">
    <source>
        <dbReference type="EMBL" id="MEK0085933.1"/>
    </source>
</evidence>
<comment type="caution">
    <text evidence="2">The sequence shown here is derived from an EMBL/GenBank/DDBJ whole genome shotgun (WGS) entry which is preliminary data.</text>
</comment>
<keyword evidence="1" id="KW-0812">Transmembrane</keyword>
<feature type="transmembrane region" description="Helical" evidence="1">
    <location>
        <begin position="58"/>
        <end position="76"/>
    </location>
</feature>
<dbReference type="EMBL" id="JBBLZC010000038">
    <property type="protein sequence ID" value="MEK0085933.1"/>
    <property type="molecule type" value="Genomic_DNA"/>
</dbReference>
<dbReference type="RefSeq" id="WP_418161779.1">
    <property type="nucleotide sequence ID" value="NZ_JBBLZC010000038.1"/>
</dbReference>
<keyword evidence="1" id="KW-1133">Transmembrane helix</keyword>
<sequence length="180" mass="19847">MSIDRARQRPDSAPLALPKDAVELAYRKPSLLADYLRAIGGLVLTLLPLALFDPPWPVRLGLVALAALFTAFLVQTRQRHQTRLRLTPEGIARVGRPRQQVTWQELDHLRLRWFGPRRAGGNGGWLELELRGGSKRLVITSALDRFEDVLADAVDAAARKGLPLEPATRANVVAALGRVA</sequence>
<evidence type="ECO:0000256" key="1">
    <source>
        <dbReference type="SAM" id="Phobius"/>
    </source>
</evidence>
<keyword evidence="3" id="KW-1185">Reference proteome</keyword>
<protein>
    <recommendedName>
        <fullName evidence="4">PH domain-containing protein</fullName>
    </recommendedName>
</protein>